<accession>A0A8H6EK30</accession>
<keyword evidence="2" id="KW-1185">Reference proteome</keyword>
<sequence length="316" mass="36088">MFRQQNFLKEQLELFSELKSHILPSKFFFLGGDSNSSILHEGIKEIFHVLGLPNVDLVALGTCDGLAFIILELRYQYLTMNSATIIFYGAMLQALRPTNSFTKSHYCIGIRREEPHRKLIHVSPLDEDDIPAKRMMLGKANMIKQKSFSGSAFIFMEEILDEIGSMEDPWYKVPVSVYICSRAGDVQPNSATDVENDAGKQGWSFESQIPAGAKVYNFEWDLGLAKEDSLFDIKQIPPLKTYYTINWAILAETTSIGMNIWFMFHPDGRTMSKTDEIESLRREEVQKVVFADLVEVIQKEYGDDSKGKDQRKDKAR</sequence>
<gene>
    <name evidence="1" type="ORF">Bfra_003552</name>
</gene>
<reference evidence="1 2" key="1">
    <citation type="journal article" date="2020" name="Phytopathology">
        <title>A high-quality genome resource of Botrytis fragariae, a new and rapidly spreading fungal pathogen causing strawberry gray mold in the U.S.A.</title>
        <authorList>
            <person name="Wu Y."/>
            <person name="Saski C.A."/>
            <person name="Schnabel G."/>
            <person name="Xiao S."/>
            <person name="Hu M."/>
        </authorList>
    </citation>
    <scope>NUCLEOTIDE SEQUENCE [LARGE SCALE GENOMIC DNA]</scope>
    <source>
        <strain evidence="1 2">BVB16</strain>
    </source>
</reference>
<dbReference type="RefSeq" id="XP_037194045.1">
    <property type="nucleotide sequence ID" value="XM_037333958.1"/>
</dbReference>
<proteinExistence type="predicted"/>
<protein>
    <submittedName>
        <fullName evidence="1">Putative hsp70 family protein</fullName>
    </submittedName>
</protein>
<organism evidence="1 2">
    <name type="scientific">Botrytis fragariae</name>
    <dbReference type="NCBI Taxonomy" id="1964551"/>
    <lineage>
        <taxon>Eukaryota</taxon>
        <taxon>Fungi</taxon>
        <taxon>Dikarya</taxon>
        <taxon>Ascomycota</taxon>
        <taxon>Pezizomycotina</taxon>
        <taxon>Leotiomycetes</taxon>
        <taxon>Helotiales</taxon>
        <taxon>Sclerotiniaceae</taxon>
        <taxon>Botrytis</taxon>
    </lineage>
</organism>
<dbReference type="Proteomes" id="UP000531561">
    <property type="component" value="Unassembled WGS sequence"/>
</dbReference>
<evidence type="ECO:0000313" key="2">
    <source>
        <dbReference type="Proteomes" id="UP000531561"/>
    </source>
</evidence>
<dbReference type="EMBL" id="JABFCT010000006">
    <property type="protein sequence ID" value="KAF5875099.1"/>
    <property type="molecule type" value="Genomic_DNA"/>
</dbReference>
<dbReference type="OrthoDB" id="3484712at2759"/>
<name>A0A8H6EK30_9HELO</name>
<dbReference type="AlphaFoldDB" id="A0A8H6EK30"/>
<evidence type="ECO:0000313" key="1">
    <source>
        <dbReference type="EMBL" id="KAF5875099.1"/>
    </source>
</evidence>
<comment type="caution">
    <text evidence="1">The sequence shown here is derived from an EMBL/GenBank/DDBJ whole genome shotgun (WGS) entry which is preliminary data.</text>
</comment>
<dbReference type="GeneID" id="59257650"/>